<reference evidence="8" key="1">
    <citation type="submission" date="2018-02" db="EMBL/GenBank/DDBJ databases">
        <title>Draft genome sequencing of Rhodococcus opacus KU647198.</title>
        <authorList>
            <person name="Zheng B.-X."/>
        </authorList>
    </citation>
    <scope>NUCLEOTIDE SEQUENCE [LARGE SCALE GENOMIC DNA]</scope>
    <source>
        <strain evidence="8">04-OD7</strain>
    </source>
</reference>
<evidence type="ECO:0000256" key="3">
    <source>
        <dbReference type="ARBA" id="ARBA00022741"/>
    </source>
</evidence>
<keyword evidence="1" id="KW-0813">Transport</keyword>
<sequence length="289" mass="31249">MPSRSPRPGAPVTNWSPSGTRSNASAPPPPSTTCRSRFGAANPTASWAATGSTLVAALTGLHALDSGTLEFDGQPAPARTDRKAWLSKVSCVYQHRTLVPDMTVAENIYLGTYNNRRWVNWRTVNRNAQRQLDDWEIPLSPHQKVSELGIGEAQMIEIARALAQGSRFVILDEPTAQLVADEIDALISRVNQLRDRGVTFMFISHHLDEVPQVCDSVSVLRNGHDALHGRAADLSTEDMVAAMVGDDSAVHKTTYRAGVAPVISFANCSGGTSPAPCRRTWTGEADAPR</sequence>
<keyword evidence="3" id="KW-0547">Nucleotide-binding</keyword>
<dbReference type="Proteomes" id="UP000239290">
    <property type="component" value="Unassembled WGS sequence"/>
</dbReference>
<comment type="caution">
    <text evidence="7">The sequence shown here is derived from an EMBL/GenBank/DDBJ whole genome shotgun (WGS) entry which is preliminary data.</text>
</comment>
<dbReference type="Pfam" id="PF00005">
    <property type="entry name" value="ABC_tran"/>
    <property type="match status" value="1"/>
</dbReference>
<accession>A0A2S8IXQ7</accession>
<dbReference type="PANTHER" id="PTHR43790">
    <property type="entry name" value="CARBOHYDRATE TRANSPORT ATP-BINDING PROTEIN MG119-RELATED"/>
    <property type="match status" value="1"/>
</dbReference>
<dbReference type="PROSITE" id="PS50893">
    <property type="entry name" value="ABC_TRANSPORTER_2"/>
    <property type="match status" value="1"/>
</dbReference>
<evidence type="ECO:0000256" key="5">
    <source>
        <dbReference type="SAM" id="MobiDB-lite"/>
    </source>
</evidence>
<dbReference type="PANTHER" id="PTHR43790:SF9">
    <property type="entry name" value="GALACTOFURANOSE TRANSPORTER ATP-BINDING PROTEIN YTFR"/>
    <property type="match status" value="1"/>
</dbReference>
<dbReference type="InterPro" id="IPR027417">
    <property type="entry name" value="P-loop_NTPase"/>
</dbReference>
<evidence type="ECO:0000259" key="6">
    <source>
        <dbReference type="PROSITE" id="PS50893"/>
    </source>
</evidence>
<evidence type="ECO:0000256" key="4">
    <source>
        <dbReference type="ARBA" id="ARBA00022840"/>
    </source>
</evidence>
<dbReference type="Gene3D" id="3.40.50.300">
    <property type="entry name" value="P-loop containing nucleotide triphosphate hydrolases"/>
    <property type="match status" value="1"/>
</dbReference>
<proteinExistence type="predicted"/>
<dbReference type="AlphaFoldDB" id="A0A2S8IXQ7"/>
<evidence type="ECO:0000313" key="7">
    <source>
        <dbReference type="EMBL" id="PQP19508.1"/>
    </source>
</evidence>
<dbReference type="InterPro" id="IPR003439">
    <property type="entry name" value="ABC_transporter-like_ATP-bd"/>
</dbReference>
<dbReference type="InterPro" id="IPR050107">
    <property type="entry name" value="ABC_carbohydrate_import_ATPase"/>
</dbReference>
<keyword evidence="2" id="KW-0677">Repeat</keyword>
<keyword evidence="4" id="KW-0067">ATP-binding</keyword>
<gene>
    <name evidence="7" type="ORF">C5613_29975</name>
</gene>
<evidence type="ECO:0000256" key="1">
    <source>
        <dbReference type="ARBA" id="ARBA00022448"/>
    </source>
</evidence>
<feature type="region of interest" description="Disordered" evidence="5">
    <location>
        <begin position="1"/>
        <end position="34"/>
    </location>
</feature>
<evidence type="ECO:0000313" key="8">
    <source>
        <dbReference type="Proteomes" id="UP000239290"/>
    </source>
</evidence>
<dbReference type="EMBL" id="PUIO01000044">
    <property type="protein sequence ID" value="PQP19508.1"/>
    <property type="molecule type" value="Genomic_DNA"/>
</dbReference>
<dbReference type="GO" id="GO:0016887">
    <property type="term" value="F:ATP hydrolysis activity"/>
    <property type="evidence" value="ECO:0007669"/>
    <property type="project" value="InterPro"/>
</dbReference>
<evidence type="ECO:0000256" key="2">
    <source>
        <dbReference type="ARBA" id="ARBA00022737"/>
    </source>
</evidence>
<protein>
    <recommendedName>
        <fullName evidence="6">ABC transporter domain-containing protein</fullName>
    </recommendedName>
</protein>
<dbReference type="SUPFAM" id="SSF52540">
    <property type="entry name" value="P-loop containing nucleoside triphosphate hydrolases"/>
    <property type="match status" value="1"/>
</dbReference>
<feature type="region of interest" description="Disordered" evidence="5">
    <location>
        <begin position="270"/>
        <end position="289"/>
    </location>
</feature>
<feature type="domain" description="ABC transporter" evidence="6">
    <location>
        <begin position="10"/>
        <end position="247"/>
    </location>
</feature>
<name>A0A2S8IXQ7_RHOOP</name>
<organism evidence="7 8">
    <name type="scientific">Rhodococcus opacus</name>
    <name type="common">Nocardia opaca</name>
    <dbReference type="NCBI Taxonomy" id="37919"/>
    <lineage>
        <taxon>Bacteria</taxon>
        <taxon>Bacillati</taxon>
        <taxon>Actinomycetota</taxon>
        <taxon>Actinomycetes</taxon>
        <taxon>Mycobacteriales</taxon>
        <taxon>Nocardiaceae</taxon>
        <taxon>Rhodococcus</taxon>
    </lineage>
</organism>
<dbReference type="GO" id="GO:0005524">
    <property type="term" value="F:ATP binding"/>
    <property type="evidence" value="ECO:0007669"/>
    <property type="project" value="UniProtKB-KW"/>
</dbReference>